<dbReference type="Pfam" id="PF13489">
    <property type="entry name" value="Methyltransf_23"/>
    <property type="match status" value="1"/>
</dbReference>
<organism evidence="1 2">
    <name type="scientific">Arthrobacter phage Kitkat</name>
    <dbReference type="NCBI Taxonomy" id="1796996"/>
    <lineage>
        <taxon>Viruses</taxon>
        <taxon>Duplodnaviria</taxon>
        <taxon>Heunggongvirae</taxon>
        <taxon>Uroviricota</taxon>
        <taxon>Caudoviricetes</taxon>
        <taxon>Kelleziovirus</taxon>
        <taxon>Kelleziovirus kitkat</taxon>
    </lineage>
</organism>
<sequence length="287" mass="32639">MADLPMTEWSPEEIRAAVEAKRTSVTATRVPGEDTYKPYVAANGNRFTTEQAALITEQLRFDPYPEGYWENGEGSNYHGYGDDAGWHQTARVMHDHVGDGIRILELGCASGYFVQAAKVHFDHVQGIDLSSYAVGKPAPGATGDITVGTATDLSQFRGRPDSPELICSWEMLEHLTEQEVDQCLTEIIATLPENGETWHRIALDTTGDHEFHGIPDHHPHDDHTHVTIKHKQWWRDTFAEVLWMEGDDVYTFQQLPSEENALSREFRGRDWENRFFVYRKVKLTKVV</sequence>
<keyword evidence="2" id="KW-1185">Reference proteome</keyword>
<proteinExistence type="predicted"/>
<dbReference type="SUPFAM" id="SSF53335">
    <property type="entry name" value="S-adenosyl-L-methionine-dependent methyltransferases"/>
    <property type="match status" value="1"/>
</dbReference>
<dbReference type="Gene3D" id="3.40.50.150">
    <property type="entry name" value="Vaccinia Virus protein VP39"/>
    <property type="match status" value="1"/>
</dbReference>
<reference evidence="1 2" key="1">
    <citation type="submission" date="2016-02" db="EMBL/GenBank/DDBJ databases">
        <authorList>
            <person name="Blasi C.J."/>
            <person name="DeRuff K.C."/>
            <person name="Kobokovich A."/>
            <person name="Pizzorno M.C."/>
            <person name="Stowe E.L."/>
            <person name="Bowman C.A."/>
            <person name="Russell D.A."/>
            <person name="Pope W.H."/>
            <person name="Jacobs-Sera D."/>
            <person name="Hendrix R.W."/>
            <person name="Hatfull G.F."/>
        </authorList>
    </citation>
    <scope>NUCLEOTIDE SEQUENCE [LARGE SCALE GENOMIC DNA]</scope>
</reference>
<dbReference type="InterPro" id="IPR029063">
    <property type="entry name" value="SAM-dependent_MTases_sf"/>
</dbReference>
<dbReference type="RefSeq" id="YP_009303383.1">
    <property type="nucleotide sequence ID" value="NC_031254.1"/>
</dbReference>
<dbReference type="KEGG" id="vg:29123028"/>
<dbReference type="GeneID" id="29123028"/>
<dbReference type="GO" id="GO:0032259">
    <property type="term" value="P:methylation"/>
    <property type="evidence" value="ECO:0007669"/>
    <property type="project" value="UniProtKB-KW"/>
</dbReference>
<evidence type="ECO:0000313" key="2">
    <source>
        <dbReference type="Proteomes" id="UP000203585"/>
    </source>
</evidence>
<keyword evidence="1" id="KW-0489">Methyltransferase</keyword>
<dbReference type="Proteomes" id="UP000203585">
    <property type="component" value="Segment"/>
</dbReference>
<name>A0A140G6S6_9CAUD</name>
<accession>A0A140G6S6</accession>
<dbReference type="GO" id="GO:0008168">
    <property type="term" value="F:methyltransferase activity"/>
    <property type="evidence" value="ECO:0007669"/>
    <property type="project" value="UniProtKB-KW"/>
</dbReference>
<keyword evidence="1" id="KW-0808">Transferase</keyword>
<evidence type="ECO:0000313" key="1">
    <source>
        <dbReference type="EMBL" id="AMM44361.1"/>
    </source>
</evidence>
<protein>
    <submittedName>
        <fullName evidence="1">Methyltransferase</fullName>
    </submittedName>
</protein>
<gene>
    <name evidence="1" type="primary">100</name>
    <name evidence="1" type="ORF">KITKAT_100</name>
</gene>
<dbReference type="EMBL" id="KU647627">
    <property type="protein sequence ID" value="AMM44361.1"/>
    <property type="molecule type" value="Genomic_DNA"/>
</dbReference>